<dbReference type="InterPro" id="IPR009100">
    <property type="entry name" value="AcylCoA_DH/oxidase_NM_dom_sf"/>
</dbReference>
<sequence>MNIAPDHAVLATSALARMARVADEVAAIHAADVDRSGRFPAETFAALKAERLLGVWIPSEYGGEGASLTEIADLCARLGQACGSSAMIYGMHQIKMSSLIRHSDASPWHRDYMRECARDQLLLGSATTEGGIGGDLRNSICAVEVEDGRFRLVKQATCISYGREADAILATCRRSPDAASSDQVMVVCRFGEYTLRQTVGWDTMGMRGTRSEGFELVAEGRAEQIFVQPFSEIAAQSMLAMAHIVWSATWYGIAADTVVKSQNFVRAEARKRPGVVPPGALRLAEVTTSLQKMKAMIVAGIARYEAALIDERLLESMAFIAEMNNLKVATSTLAVEICQQALMITGLAGYRNDGPFTIARNYRDLLSAAIMINNDRILGNTSNLLLMSRVDTTIGA</sequence>
<dbReference type="GO" id="GO:0050660">
    <property type="term" value="F:flavin adenine dinucleotide binding"/>
    <property type="evidence" value="ECO:0007669"/>
    <property type="project" value="InterPro"/>
</dbReference>
<keyword evidence="4" id="KW-0274">FAD</keyword>
<dbReference type="InterPro" id="IPR046373">
    <property type="entry name" value="Acyl-CoA_Oxase/DH_mid-dom_sf"/>
</dbReference>
<dbReference type="Gene3D" id="2.40.110.10">
    <property type="entry name" value="Butyryl-CoA Dehydrogenase, subunit A, domain 2"/>
    <property type="match status" value="1"/>
</dbReference>
<evidence type="ECO:0000256" key="3">
    <source>
        <dbReference type="ARBA" id="ARBA00022630"/>
    </source>
</evidence>
<dbReference type="EMBL" id="SJFN01000038">
    <property type="protein sequence ID" value="TBW33876.1"/>
    <property type="molecule type" value="Genomic_DNA"/>
</dbReference>
<dbReference type="Gene3D" id="1.20.140.10">
    <property type="entry name" value="Butyryl-CoA Dehydrogenase, subunit A, domain 3"/>
    <property type="match status" value="1"/>
</dbReference>
<feature type="domain" description="Acyl-CoA dehydrogenase/oxidase C-terminal" evidence="5">
    <location>
        <begin position="235"/>
        <end position="371"/>
    </location>
</feature>
<keyword evidence="3" id="KW-0285">Flavoprotein</keyword>
<evidence type="ECO:0000256" key="4">
    <source>
        <dbReference type="ARBA" id="ARBA00022827"/>
    </source>
</evidence>
<comment type="cofactor">
    <cofactor evidence="1">
        <name>FAD</name>
        <dbReference type="ChEBI" id="CHEBI:57692"/>
    </cofactor>
</comment>
<reference evidence="7 8" key="1">
    <citation type="submission" date="2019-02" db="EMBL/GenBank/DDBJ databases">
        <title>Siculibacillus lacustris gen. nov., sp. nov., a new rosette-forming bacterium isolated from a freshwater crater lake (Lake St. Ana, Romania).</title>
        <authorList>
            <person name="Felfoldi T."/>
            <person name="Marton Z."/>
            <person name="Szabo A."/>
            <person name="Mentes A."/>
            <person name="Boka K."/>
            <person name="Marialigeti K."/>
            <person name="Mathe I."/>
            <person name="Koncz M."/>
            <person name="Schumann P."/>
            <person name="Toth E."/>
        </authorList>
    </citation>
    <scope>NUCLEOTIDE SEQUENCE [LARGE SCALE GENOMIC DNA]</scope>
    <source>
        <strain evidence="7 8">SA-279</strain>
    </source>
</reference>
<evidence type="ECO:0000313" key="7">
    <source>
        <dbReference type="EMBL" id="TBW33876.1"/>
    </source>
</evidence>
<dbReference type="PANTHER" id="PTHR43884:SF12">
    <property type="entry name" value="ISOVALERYL-COA DEHYDROGENASE, MITOCHONDRIAL-RELATED"/>
    <property type="match status" value="1"/>
</dbReference>
<evidence type="ECO:0000259" key="5">
    <source>
        <dbReference type="Pfam" id="PF00441"/>
    </source>
</evidence>
<comment type="similarity">
    <text evidence="2">Belongs to the acyl-CoA dehydrogenase family.</text>
</comment>
<dbReference type="GO" id="GO:0003995">
    <property type="term" value="F:acyl-CoA dehydrogenase activity"/>
    <property type="evidence" value="ECO:0007669"/>
    <property type="project" value="TreeGrafter"/>
</dbReference>
<protein>
    <submittedName>
        <fullName evidence="7">Acyl-CoA dehydrogenase</fullName>
    </submittedName>
</protein>
<evidence type="ECO:0000256" key="1">
    <source>
        <dbReference type="ARBA" id="ARBA00001974"/>
    </source>
</evidence>
<gene>
    <name evidence="7" type="ORF">EYW49_19295</name>
</gene>
<dbReference type="Pfam" id="PF00441">
    <property type="entry name" value="Acyl-CoA_dh_1"/>
    <property type="match status" value="1"/>
</dbReference>
<dbReference type="PANTHER" id="PTHR43884">
    <property type="entry name" value="ACYL-COA DEHYDROGENASE"/>
    <property type="match status" value="1"/>
</dbReference>
<accession>A0A4Q9VFY4</accession>
<dbReference type="Proteomes" id="UP000292781">
    <property type="component" value="Unassembled WGS sequence"/>
</dbReference>
<feature type="domain" description="Acyl-CoA dehydrogenase/oxidase N-terminal" evidence="6">
    <location>
        <begin position="18"/>
        <end position="101"/>
    </location>
</feature>
<organism evidence="7 8">
    <name type="scientific">Siculibacillus lacustris</name>
    <dbReference type="NCBI Taxonomy" id="1549641"/>
    <lineage>
        <taxon>Bacteria</taxon>
        <taxon>Pseudomonadati</taxon>
        <taxon>Pseudomonadota</taxon>
        <taxon>Alphaproteobacteria</taxon>
        <taxon>Hyphomicrobiales</taxon>
        <taxon>Ancalomicrobiaceae</taxon>
        <taxon>Siculibacillus</taxon>
    </lineage>
</organism>
<proteinExistence type="inferred from homology"/>
<dbReference type="InterPro" id="IPR036250">
    <property type="entry name" value="AcylCo_DH-like_C"/>
</dbReference>
<dbReference type="Pfam" id="PF02771">
    <property type="entry name" value="Acyl-CoA_dh_N"/>
    <property type="match status" value="1"/>
</dbReference>
<evidence type="ECO:0000259" key="6">
    <source>
        <dbReference type="Pfam" id="PF02771"/>
    </source>
</evidence>
<dbReference type="SUPFAM" id="SSF47203">
    <property type="entry name" value="Acyl-CoA dehydrogenase C-terminal domain-like"/>
    <property type="match status" value="1"/>
</dbReference>
<dbReference type="PIRSF" id="PIRSF016578">
    <property type="entry name" value="HsaA"/>
    <property type="match status" value="1"/>
</dbReference>
<dbReference type="InterPro" id="IPR009075">
    <property type="entry name" value="AcylCo_DH/oxidase_C"/>
</dbReference>
<dbReference type="InterPro" id="IPR037069">
    <property type="entry name" value="AcylCoA_DH/ox_N_sf"/>
</dbReference>
<evidence type="ECO:0000256" key="2">
    <source>
        <dbReference type="ARBA" id="ARBA00009347"/>
    </source>
</evidence>
<dbReference type="InterPro" id="IPR013786">
    <property type="entry name" value="AcylCoA_DH/ox_N"/>
</dbReference>
<dbReference type="RefSeq" id="WP_131311266.1">
    <property type="nucleotide sequence ID" value="NZ_SJFN01000038.1"/>
</dbReference>
<name>A0A4Q9VFY4_9HYPH</name>
<dbReference type="OrthoDB" id="2986495at2"/>
<dbReference type="AlphaFoldDB" id="A0A4Q9VFY4"/>
<evidence type="ECO:0000313" key="8">
    <source>
        <dbReference type="Proteomes" id="UP000292781"/>
    </source>
</evidence>
<dbReference type="Gene3D" id="1.10.540.10">
    <property type="entry name" value="Acyl-CoA dehydrogenase/oxidase, N-terminal domain"/>
    <property type="match status" value="1"/>
</dbReference>
<dbReference type="SUPFAM" id="SSF56645">
    <property type="entry name" value="Acyl-CoA dehydrogenase NM domain-like"/>
    <property type="match status" value="1"/>
</dbReference>
<keyword evidence="8" id="KW-1185">Reference proteome</keyword>
<comment type="caution">
    <text evidence="7">The sequence shown here is derived from an EMBL/GenBank/DDBJ whole genome shotgun (WGS) entry which is preliminary data.</text>
</comment>